<dbReference type="Proteomes" id="UP000215335">
    <property type="component" value="Unassembled WGS sequence"/>
</dbReference>
<comment type="caution">
    <text evidence="2">The sequence shown here is derived from an EMBL/GenBank/DDBJ whole genome shotgun (WGS) entry which is preliminary data.</text>
</comment>
<keyword evidence="3" id="KW-1185">Reference proteome</keyword>
<accession>A0A232EEE2</accession>
<organism evidence="2 3">
    <name type="scientific">Trichomalopsis sarcophagae</name>
    <dbReference type="NCBI Taxonomy" id="543379"/>
    <lineage>
        <taxon>Eukaryota</taxon>
        <taxon>Metazoa</taxon>
        <taxon>Ecdysozoa</taxon>
        <taxon>Arthropoda</taxon>
        <taxon>Hexapoda</taxon>
        <taxon>Insecta</taxon>
        <taxon>Pterygota</taxon>
        <taxon>Neoptera</taxon>
        <taxon>Endopterygota</taxon>
        <taxon>Hymenoptera</taxon>
        <taxon>Apocrita</taxon>
        <taxon>Proctotrupomorpha</taxon>
        <taxon>Chalcidoidea</taxon>
        <taxon>Pteromalidae</taxon>
        <taxon>Pteromalinae</taxon>
        <taxon>Trichomalopsis</taxon>
    </lineage>
</organism>
<protein>
    <submittedName>
        <fullName evidence="2">Uncharacterized protein</fullName>
    </submittedName>
</protein>
<evidence type="ECO:0000256" key="1">
    <source>
        <dbReference type="SAM" id="SignalP"/>
    </source>
</evidence>
<feature type="chain" id="PRO_5012895588" evidence="1">
    <location>
        <begin position="17"/>
        <end position="76"/>
    </location>
</feature>
<keyword evidence="1" id="KW-0732">Signal</keyword>
<dbReference type="AlphaFoldDB" id="A0A232EEE2"/>
<proteinExistence type="predicted"/>
<name>A0A232EEE2_9HYME</name>
<evidence type="ECO:0000313" key="2">
    <source>
        <dbReference type="EMBL" id="OXU16704.1"/>
    </source>
</evidence>
<feature type="signal peptide" evidence="1">
    <location>
        <begin position="1"/>
        <end position="16"/>
    </location>
</feature>
<gene>
    <name evidence="2" type="ORF">TSAR_013592</name>
</gene>
<dbReference type="EMBL" id="NNAY01005393">
    <property type="protein sequence ID" value="OXU16704.1"/>
    <property type="molecule type" value="Genomic_DNA"/>
</dbReference>
<reference evidence="2 3" key="1">
    <citation type="journal article" date="2017" name="Curr. Biol.">
        <title>The Evolution of Venom by Co-option of Single-Copy Genes.</title>
        <authorList>
            <person name="Martinson E.O."/>
            <person name="Mrinalini"/>
            <person name="Kelkar Y.D."/>
            <person name="Chang C.H."/>
            <person name="Werren J.H."/>
        </authorList>
    </citation>
    <scope>NUCLEOTIDE SEQUENCE [LARGE SCALE GENOMIC DNA]</scope>
    <source>
        <strain evidence="2 3">Alberta</strain>
        <tissue evidence="2">Whole body</tissue>
    </source>
</reference>
<sequence length="76" mass="8437">MAVVVVVVMVAAVVVGGHTKADRRLAERAFSRMLSESSGSEEKRVALLTILCMTGKITFDRTGYKTYKEKEVEISW</sequence>
<evidence type="ECO:0000313" key="3">
    <source>
        <dbReference type="Proteomes" id="UP000215335"/>
    </source>
</evidence>